<reference evidence="1 2" key="1">
    <citation type="submission" date="2019-10" db="EMBL/GenBank/DDBJ databases">
        <title>Extracellular Electron Transfer in a Candidatus Methanoperedens spp. Enrichment Culture.</title>
        <authorList>
            <person name="Berger S."/>
            <person name="Rangel Shaw D."/>
            <person name="Berben T."/>
            <person name="In 'T Zandt M."/>
            <person name="Frank J."/>
            <person name="Reimann J."/>
            <person name="Jetten M.S.M."/>
            <person name="Welte C.U."/>
        </authorList>
    </citation>
    <scope>NUCLEOTIDE SEQUENCE [LARGE SCALE GENOMIC DNA]</scope>
    <source>
        <strain evidence="1">SB12</strain>
    </source>
</reference>
<sequence>MNVQLRSLLILGAALFFTEGCRHAYVRYGELPPAVCVNYPESMDCARARKRQTELQNTPGERHIIKQNYYLFGYYPRNVVLDVRQYCPGGPRSIHRYTGMMDGFLEQLTFTIYSPQTVEIECAPQ</sequence>
<evidence type="ECO:0000313" key="2">
    <source>
        <dbReference type="Proteomes" id="UP000460298"/>
    </source>
</evidence>
<dbReference type="Pfam" id="PF06291">
    <property type="entry name" value="Lambda_Bor"/>
    <property type="match status" value="1"/>
</dbReference>
<organism evidence="1 2">
    <name type="scientific">Leptonema illini</name>
    <dbReference type="NCBI Taxonomy" id="183"/>
    <lineage>
        <taxon>Bacteria</taxon>
        <taxon>Pseudomonadati</taxon>
        <taxon>Spirochaetota</taxon>
        <taxon>Spirochaetia</taxon>
        <taxon>Leptospirales</taxon>
        <taxon>Leptospiraceae</taxon>
        <taxon>Leptonema</taxon>
    </lineage>
</organism>
<proteinExistence type="predicted"/>
<gene>
    <name evidence="1" type="ORF">F9K24_16315</name>
</gene>
<accession>A0A833M0C0</accession>
<name>A0A833M0C0_9LEPT</name>
<dbReference type="InterPro" id="IPR010438">
    <property type="entry name" value="Lambda_Bor"/>
</dbReference>
<protein>
    <submittedName>
        <fullName evidence="1">Uncharacterized protein</fullName>
    </submittedName>
</protein>
<evidence type="ECO:0000313" key="1">
    <source>
        <dbReference type="EMBL" id="KAB2930606.1"/>
    </source>
</evidence>
<comment type="caution">
    <text evidence="1">The sequence shown here is derived from an EMBL/GenBank/DDBJ whole genome shotgun (WGS) entry which is preliminary data.</text>
</comment>
<dbReference type="AlphaFoldDB" id="A0A833M0C0"/>
<dbReference type="EMBL" id="WBUI01000019">
    <property type="protein sequence ID" value="KAB2930606.1"/>
    <property type="molecule type" value="Genomic_DNA"/>
</dbReference>
<dbReference type="Proteomes" id="UP000460298">
    <property type="component" value="Unassembled WGS sequence"/>
</dbReference>